<protein>
    <submittedName>
        <fullName evidence="3">Cupin</fullName>
    </submittedName>
</protein>
<dbReference type="GO" id="GO:0003677">
    <property type="term" value="F:DNA binding"/>
    <property type="evidence" value="ECO:0007669"/>
    <property type="project" value="UniProtKB-KW"/>
</dbReference>
<dbReference type="AlphaFoldDB" id="A0A1C3W8H1"/>
<keyword evidence="4" id="KW-1185">Reference proteome</keyword>
<dbReference type="STRING" id="52131.GA0061100_11378"/>
<evidence type="ECO:0000259" key="2">
    <source>
        <dbReference type="Pfam" id="PF12852"/>
    </source>
</evidence>
<evidence type="ECO:0000313" key="3">
    <source>
        <dbReference type="EMBL" id="SCB36422.1"/>
    </source>
</evidence>
<organism evidence="3 4">
    <name type="scientific">Rhizobium hainanense</name>
    <dbReference type="NCBI Taxonomy" id="52131"/>
    <lineage>
        <taxon>Bacteria</taxon>
        <taxon>Pseudomonadati</taxon>
        <taxon>Pseudomonadota</taxon>
        <taxon>Alphaproteobacteria</taxon>
        <taxon>Hyphomicrobiales</taxon>
        <taxon>Rhizobiaceae</taxon>
        <taxon>Rhizobium/Agrobacterium group</taxon>
        <taxon>Rhizobium</taxon>
    </lineage>
</organism>
<evidence type="ECO:0000313" key="4">
    <source>
        <dbReference type="Proteomes" id="UP000186228"/>
    </source>
</evidence>
<dbReference type="InterPro" id="IPR032783">
    <property type="entry name" value="AraC_lig"/>
</dbReference>
<gene>
    <name evidence="3" type="ORF">GA0061100_11378</name>
</gene>
<dbReference type="Pfam" id="PF12852">
    <property type="entry name" value="Cupin_6"/>
    <property type="match status" value="1"/>
</dbReference>
<keyword evidence="1" id="KW-0238">DNA-binding</keyword>
<sequence>MAGGFDARGDWSIAFGRGANDTAESIKCYAVRSGSCWLIADGEDEPLRLATGDAVILTGTRGFRIASHPNVPAVDFTELLATPLDGSILSYNGGGEFFAVGGYFSYSDRHASILLRLLPRVLHLSNASERTSIRHSLELMSDELRS</sequence>
<evidence type="ECO:0000256" key="1">
    <source>
        <dbReference type="ARBA" id="ARBA00023125"/>
    </source>
</evidence>
<dbReference type="Proteomes" id="UP000186228">
    <property type="component" value="Unassembled WGS sequence"/>
</dbReference>
<proteinExistence type="predicted"/>
<dbReference type="EMBL" id="FMAC01000013">
    <property type="protein sequence ID" value="SCB36422.1"/>
    <property type="molecule type" value="Genomic_DNA"/>
</dbReference>
<accession>A0A1C3W8H1</accession>
<reference evidence="4" key="1">
    <citation type="submission" date="2016-08" db="EMBL/GenBank/DDBJ databases">
        <authorList>
            <person name="Varghese N."/>
            <person name="Submissions Spin"/>
        </authorList>
    </citation>
    <scope>NUCLEOTIDE SEQUENCE [LARGE SCALE GENOMIC DNA]</scope>
    <source>
        <strain evidence="4">CCBAU 57015</strain>
    </source>
</reference>
<feature type="domain" description="AraC-type transcription regulator ligand-binding" evidence="2">
    <location>
        <begin position="5"/>
        <end position="145"/>
    </location>
</feature>
<name>A0A1C3W8H1_9HYPH</name>